<feature type="region of interest" description="Disordered" evidence="1">
    <location>
        <begin position="1"/>
        <end position="21"/>
    </location>
</feature>
<dbReference type="EMBL" id="WBJY01000001">
    <property type="protein sequence ID" value="KAB1649500.1"/>
    <property type="molecule type" value="Genomic_DNA"/>
</dbReference>
<keyword evidence="2" id="KW-0472">Membrane</keyword>
<evidence type="ECO:0000313" key="3">
    <source>
        <dbReference type="EMBL" id="KAB1649500.1"/>
    </source>
</evidence>
<feature type="transmembrane region" description="Helical" evidence="2">
    <location>
        <begin position="93"/>
        <end position="114"/>
    </location>
</feature>
<accession>A0A6H9WTB5</accession>
<evidence type="ECO:0000256" key="2">
    <source>
        <dbReference type="SAM" id="Phobius"/>
    </source>
</evidence>
<protein>
    <submittedName>
        <fullName evidence="3">Uncharacterized protein</fullName>
    </submittedName>
</protein>
<reference evidence="3 4" key="1">
    <citation type="submission" date="2019-09" db="EMBL/GenBank/DDBJ databases">
        <title>Phylogeny of genus Pseudoclavibacter and closely related genus.</title>
        <authorList>
            <person name="Li Y."/>
        </authorList>
    </citation>
    <scope>NUCLEOTIDE SEQUENCE [LARGE SCALE GENOMIC DNA]</scope>
    <source>
        <strain evidence="3 4">EGI 60007</strain>
    </source>
</reference>
<feature type="transmembrane region" description="Helical" evidence="2">
    <location>
        <begin position="63"/>
        <end position="87"/>
    </location>
</feature>
<dbReference type="RefSeq" id="WP_158028090.1">
    <property type="nucleotide sequence ID" value="NZ_BMHG01000001.1"/>
</dbReference>
<evidence type="ECO:0000256" key="1">
    <source>
        <dbReference type="SAM" id="MobiDB-lite"/>
    </source>
</evidence>
<dbReference type="AlphaFoldDB" id="A0A6H9WTB5"/>
<proteinExistence type="predicted"/>
<name>A0A6H9WTB5_9MICO</name>
<organism evidence="3 4">
    <name type="scientific">Pseudoclavibacter endophyticus</name>
    <dbReference type="NCBI Taxonomy" id="1778590"/>
    <lineage>
        <taxon>Bacteria</taxon>
        <taxon>Bacillati</taxon>
        <taxon>Actinomycetota</taxon>
        <taxon>Actinomycetes</taxon>
        <taxon>Micrococcales</taxon>
        <taxon>Microbacteriaceae</taxon>
        <taxon>Pseudoclavibacter</taxon>
    </lineage>
</organism>
<keyword evidence="2" id="KW-0812">Transmembrane</keyword>
<feature type="compositionally biased region" description="Low complexity" evidence="1">
    <location>
        <begin position="1"/>
        <end position="12"/>
    </location>
</feature>
<gene>
    <name evidence="3" type="ORF">F8O04_04365</name>
</gene>
<dbReference type="Proteomes" id="UP000431744">
    <property type="component" value="Unassembled WGS sequence"/>
</dbReference>
<sequence length="343" mass="37165">MHSPSWSQGSSSHAEPGDESTLVRWRRRGSAAELRFVESSRSRIWRRTFVPSKVMPALTSFSWWLLGTVGHATATAGFFIGFGAAGLDLVPVWIGSALGLVVPPGAGVGGYYYGKLRQRQAETRALAIEDIDAAATAALGRDVRGLGAKALSQKVAAAMRHGRPERAKLLTASGYVEYRIDPVDDATVTIEPVEESPEASAFNQIVRAVNPSGRPLQGTDITVPTDRRVAELERRLSAIERAGKIDASHPSYPQFVILQIDRLTEYRQLASRAEAIAEVDSPEARQMAVQLASDLDDMVELMTAGVAELERQVLADTKRSSDAQLGFLREKYAAGEPRTGPVV</sequence>
<evidence type="ECO:0000313" key="4">
    <source>
        <dbReference type="Proteomes" id="UP000431744"/>
    </source>
</evidence>
<dbReference type="OrthoDB" id="5113319at2"/>
<comment type="caution">
    <text evidence="3">The sequence shown here is derived from an EMBL/GenBank/DDBJ whole genome shotgun (WGS) entry which is preliminary data.</text>
</comment>
<keyword evidence="2" id="KW-1133">Transmembrane helix</keyword>
<keyword evidence="4" id="KW-1185">Reference proteome</keyword>